<dbReference type="Gene3D" id="3.30.70.890">
    <property type="entry name" value="GHMP kinase, C-terminal domain"/>
    <property type="match status" value="1"/>
</dbReference>
<dbReference type="NCBIfam" id="NF011202">
    <property type="entry name" value="PRK14608.1"/>
    <property type="match status" value="1"/>
</dbReference>
<evidence type="ECO:0000313" key="13">
    <source>
        <dbReference type="Proteomes" id="UP000045545"/>
    </source>
</evidence>
<evidence type="ECO:0000256" key="1">
    <source>
        <dbReference type="ARBA" id="ARBA00009684"/>
    </source>
</evidence>
<comment type="function">
    <text evidence="9">Catalyzes the phosphorylation of the position 2 hydroxy group of 4-diphosphocytidyl-2C-methyl-D-erythritol.</text>
</comment>
<evidence type="ECO:0000259" key="10">
    <source>
        <dbReference type="Pfam" id="PF00288"/>
    </source>
</evidence>
<dbReference type="GO" id="GO:0019288">
    <property type="term" value="P:isopentenyl diphosphate biosynthetic process, methylerythritol 4-phosphate pathway"/>
    <property type="evidence" value="ECO:0007669"/>
    <property type="project" value="UniProtKB-UniRule"/>
</dbReference>
<dbReference type="InterPro" id="IPR020568">
    <property type="entry name" value="Ribosomal_Su5_D2-typ_SF"/>
</dbReference>
<dbReference type="Pfam" id="PF00288">
    <property type="entry name" value="GHMP_kinases_N"/>
    <property type="match status" value="1"/>
</dbReference>
<dbReference type="UniPathway" id="UPA00056">
    <property type="reaction ID" value="UER00094"/>
</dbReference>
<comment type="catalytic activity">
    <reaction evidence="9">
        <text>4-CDP-2-C-methyl-D-erythritol + ATP = 4-CDP-2-C-methyl-D-erythritol 2-phosphate + ADP + H(+)</text>
        <dbReference type="Rhea" id="RHEA:18437"/>
        <dbReference type="ChEBI" id="CHEBI:15378"/>
        <dbReference type="ChEBI" id="CHEBI:30616"/>
        <dbReference type="ChEBI" id="CHEBI:57823"/>
        <dbReference type="ChEBI" id="CHEBI:57919"/>
        <dbReference type="ChEBI" id="CHEBI:456216"/>
        <dbReference type="EC" id="2.7.1.148"/>
    </reaction>
</comment>
<feature type="domain" description="GHMP kinase N-terminal" evidence="10">
    <location>
        <begin position="91"/>
        <end position="169"/>
    </location>
</feature>
<dbReference type="SUPFAM" id="SSF54211">
    <property type="entry name" value="Ribosomal protein S5 domain 2-like"/>
    <property type="match status" value="1"/>
</dbReference>
<dbReference type="InterPro" id="IPR014721">
    <property type="entry name" value="Ribsml_uS5_D2-typ_fold_subgr"/>
</dbReference>
<dbReference type="PANTHER" id="PTHR43527:SF2">
    <property type="entry name" value="4-DIPHOSPHOCYTIDYL-2-C-METHYL-D-ERYTHRITOL KINASE, CHLOROPLASTIC"/>
    <property type="match status" value="1"/>
</dbReference>
<dbReference type="InterPro" id="IPR004424">
    <property type="entry name" value="IspE"/>
</dbReference>
<dbReference type="Pfam" id="PF08544">
    <property type="entry name" value="GHMP_kinases_C"/>
    <property type="match status" value="1"/>
</dbReference>
<evidence type="ECO:0000256" key="2">
    <source>
        <dbReference type="ARBA" id="ARBA00012052"/>
    </source>
</evidence>
<feature type="domain" description="GHMP kinase C-terminal" evidence="11">
    <location>
        <begin position="238"/>
        <end position="300"/>
    </location>
</feature>
<evidence type="ECO:0000256" key="3">
    <source>
        <dbReference type="ARBA" id="ARBA00017473"/>
    </source>
</evidence>
<gene>
    <name evidence="9" type="primary">ispE</name>
    <name evidence="12" type="ORF">453</name>
</gene>
<dbReference type="Gene3D" id="3.30.230.10">
    <property type="match status" value="1"/>
</dbReference>
<keyword evidence="5 9" id="KW-0547">Nucleotide-binding</keyword>
<dbReference type="InterPro" id="IPR006204">
    <property type="entry name" value="GHMP_kinase_N_dom"/>
</dbReference>
<dbReference type="InterPro" id="IPR013750">
    <property type="entry name" value="GHMP_kinase_C_dom"/>
</dbReference>
<dbReference type="GO" id="GO:0005524">
    <property type="term" value="F:ATP binding"/>
    <property type="evidence" value="ECO:0007669"/>
    <property type="project" value="UniProtKB-UniRule"/>
</dbReference>
<dbReference type="PIRSF" id="PIRSF010376">
    <property type="entry name" value="IspE"/>
    <property type="match status" value="1"/>
</dbReference>
<dbReference type="AlphaFoldDB" id="A0A0E4GAD3"/>
<keyword evidence="4 9" id="KW-0808">Transferase</keyword>
<reference evidence="12" key="1">
    <citation type="submission" date="2015-03" db="EMBL/GenBank/DDBJ databases">
        <authorList>
            <person name="Murphy D."/>
        </authorList>
    </citation>
    <scope>NUCLEOTIDE SEQUENCE [LARGE SCALE GENOMIC DNA]</scope>
    <source>
        <strain evidence="12">OL-4</strain>
    </source>
</reference>
<dbReference type="EC" id="2.7.1.148" evidence="2 9"/>
<evidence type="ECO:0000256" key="4">
    <source>
        <dbReference type="ARBA" id="ARBA00022679"/>
    </source>
</evidence>
<dbReference type="OrthoDB" id="9809438at2"/>
<evidence type="ECO:0000313" key="12">
    <source>
        <dbReference type="EMBL" id="CFX09981.1"/>
    </source>
</evidence>
<sequence length="315" mass="35057">MQAQRSDLTDHEARLNMSASDLKAQHFNYWIEAPAKINLTLDIKGKRPDGYHELETMMHQITLVDRIGFRRGGQGIRLNTDSPDIPADEQNLAYKAARLLFEKFNLQEGIQIFIEKNIPVGAGLAGGSTDAAAVLTGINRLFDLGLEEKQLLELGGGLGSDVPFCLLGGTALGRGRGEILTPIKNGPKLTIVLVKPDFQISTSEVYSDFRMDRVKKFPDNEAFISAWQSCDIISVSRQLNNVLESVSIQWHPRIADIKEQLCELGALNALMSGSGPSVFGIFTRYEIARQAWAHIKQQYPQTYLVSTYKKGEKYD</sequence>
<dbReference type="NCBIfam" id="TIGR00154">
    <property type="entry name" value="ispE"/>
    <property type="match status" value="1"/>
</dbReference>
<keyword evidence="6 9" id="KW-0418">Kinase</keyword>
<feature type="active site" evidence="9">
    <location>
        <position position="161"/>
    </location>
</feature>
<dbReference type="Proteomes" id="UP000045545">
    <property type="component" value="Unassembled WGS sequence"/>
</dbReference>
<evidence type="ECO:0000256" key="6">
    <source>
        <dbReference type="ARBA" id="ARBA00022777"/>
    </source>
</evidence>
<organism evidence="12 13">
    <name type="scientific">Syntrophomonas zehnderi OL-4</name>
    <dbReference type="NCBI Taxonomy" id="690567"/>
    <lineage>
        <taxon>Bacteria</taxon>
        <taxon>Bacillati</taxon>
        <taxon>Bacillota</taxon>
        <taxon>Clostridia</taxon>
        <taxon>Eubacteriales</taxon>
        <taxon>Syntrophomonadaceae</taxon>
        <taxon>Syntrophomonas</taxon>
    </lineage>
</organism>
<keyword evidence="13" id="KW-1185">Reference proteome</keyword>
<accession>A0A0E4GAD3</accession>
<feature type="binding site" evidence="9">
    <location>
        <begin position="119"/>
        <end position="129"/>
    </location>
    <ligand>
        <name>ATP</name>
        <dbReference type="ChEBI" id="CHEBI:30616"/>
    </ligand>
</feature>
<evidence type="ECO:0000256" key="8">
    <source>
        <dbReference type="ARBA" id="ARBA00032554"/>
    </source>
</evidence>
<name>A0A0E4GAD3_9FIRM</name>
<keyword evidence="7 9" id="KW-0067">ATP-binding</keyword>
<evidence type="ECO:0000256" key="7">
    <source>
        <dbReference type="ARBA" id="ARBA00022840"/>
    </source>
</evidence>
<dbReference type="EMBL" id="CGIH01000005">
    <property type="protein sequence ID" value="CFX09981.1"/>
    <property type="molecule type" value="Genomic_DNA"/>
</dbReference>
<dbReference type="GO" id="GO:0050515">
    <property type="term" value="F:4-(cytidine 5'-diphospho)-2-C-methyl-D-erythritol kinase activity"/>
    <property type="evidence" value="ECO:0007669"/>
    <property type="project" value="UniProtKB-UniRule"/>
</dbReference>
<comment type="pathway">
    <text evidence="9">Isoprenoid biosynthesis; isopentenyl diphosphate biosynthesis via DXP pathway; isopentenyl diphosphate from 1-deoxy-D-xylulose 5-phosphate: step 3/6.</text>
</comment>
<comment type="similarity">
    <text evidence="1 9">Belongs to the GHMP kinase family. IspE subfamily.</text>
</comment>
<dbReference type="InterPro" id="IPR036554">
    <property type="entry name" value="GHMP_kinase_C_sf"/>
</dbReference>
<dbReference type="PANTHER" id="PTHR43527">
    <property type="entry name" value="4-DIPHOSPHOCYTIDYL-2-C-METHYL-D-ERYTHRITOL KINASE, CHLOROPLASTIC"/>
    <property type="match status" value="1"/>
</dbReference>
<proteinExistence type="inferred from homology"/>
<protein>
    <recommendedName>
        <fullName evidence="3 9">4-diphosphocytidyl-2-C-methyl-D-erythritol kinase</fullName>
        <shortName evidence="9">CMK</shortName>
        <ecNumber evidence="2 9">2.7.1.148</ecNumber>
    </recommendedName>
    <alternativeName>
        <fullName evidence="8 9">4-(cytidine-5'-diphospho)-2-C-methyl-D-erythritol kinase</fullName>
    </alternativeName>
</protein>
<dbReference type="RefSeq" id="WP_052729544.1">
    <property type="nucleotide sequence ID" value="NZ_CGIH01000005.1"/>
</dbReference>
<dbReference type="HAMAP" id="MF_00061">
    <property type="entry name" value="IspE"/>
    <property type="match status" value="1"/>
</dbReference>
<keyword evidence="9" id="KW-0414">Isoprene biosynthesis</keyword>
<dbReference type="GO" id="GO:0016114">
    <property type="term" value="P:terpenoid biosynthetic process"/>
    <property type="evidence" value="ECO:0007669"/>
    <property type="project" value="UniProtKB-UniRule"/>
</dbReference>
<evidence type="ECO:0000256" key="9">
    <source>
        <dbReference type="HAMAP-Rule" id="MF_00061"/>
    </source>
</evidence>
<evidence type="ECO:0000259" key="11">
    <source>
        <dbReference type="Pfam" id="PF08544"/>
    </source>
</evidence>
<evidence type="ECO:0000256" key="5">
    <source>
        <dbReference type="ARBA" id="ARBA00022741"/>
    </source>
</evidence>
<dbReference type="SUPFAM" id="SSF55060">
    <property type="entry name" value="GHMP Kinase, C-terminal domain"/>
    <property type="match status" value="1"/>
</dbReference>
<dbReference type="STRING" id="690567.453"/>
<feature type="active site" evidence="9">
    <location>
        <position position="36"/>
    </location>
</feature>